<proteinExistence type="predicted"/>
<dbReference type="EMBL" id="CP046171">
    <property type="protein sequence ID" value="QIS07780.1"/>
    <property type="molecule type" value="Genomic_DNA"/>
</dbReference>
<evidence type="ECO:0000313" key="3">
    <source>
        <dbReference type="Proteomes" id="UP000501705"/>
    </source>
</evidence>
<organism evidence="2 3">
    <name type="scientific">Nocardia brasiliensis</name>
    <dbReference type="NCBI Taxonomy" id="37326"/>
    <lineage>
        <taxon>Bacteria</taxon>
        <taxon>Bacillati</taxon>
        <taxon>Actinomycetota</taxon>
        <taxon>Actinomycetes</taxon>
        <taxon>Mycobacteriales</taxon>
        <taxon>Nocardiaceae</taxon>
        <taxon>Nocardia</taxon>
    </lineage>
</organism>
<dbReference type="AlphaFoldDB" id="A0A6G9Y3T8"/>
<accession>A0A6G9Y3T8</accession>
<dbReference type="Proteomes" id="UP000501705">
    <property type="component" value="Chromosome"/>
</dbReference>
<gene>
    <name evidence="2" type="ORF">F5X71_29335</name>
</gene>
<reference evidence="2 3" key="1">
    <citation type="journal article" date="2019" name="ACS Chem. Biol.">
        <title>Identification and Mobilization of a Cryptic Antibiotic Biosynthesis Gene Locus from a Human-Pathogenic Nocardia Isolate.</title>
        <authorList>
            <person name="Herisse M."/>
            <person name="Ishida K."/>
            <person name="Porter J.L."/>
            <person name="Howden B."/>
            <person name="Hertweck C."/>
            <person name="Stinear T.P."/>
            <person name="Pidot S.J."/>
        </authorList>
    </citation>
    <scope>NUCLEOTIDE SEQUENCE [LARGE SCALE GENOMIC DNA]</scope>
    <source>
        <strain evidence="2 3">AUSMDU00024985</strain>
    </source>
</reference>
<evidence type="ECO:0000313" key="2">
    <source>
        <dbReference type="EMBL" id="QIS07780.1"/>
    </source>
</evidence>
<sequence>MACGGFDLAFPMAEVPGAAPCPDCAADSRRQFGGGALIRPGAAATRLLDATGRTATEPAVVSAPPRRSAPVTRNPLHRKLPRP</sequence>
<feature type="region of interest" description="Disordered" evidence="1">
    <location>
        <begin position="55"/>
        <end position="83"/>
    </location>
</feature>
<evidence type="ECO:0000256" key="1">
    <source>
        <dbReference type="SAM" id="MobiDB-lite"/>
    </source>
</evidence>
<name>A0A6G9Y3T8_NOCBR</name>
<protein>
    <submittedName>
        <fullName evidence="2">Zinc ribbon domain-containing protein</fullName>
    </submittedName>
</protein>